<dbReference type="GO" id="GO:0017004">
    <property type="term" value="P:cytochrome complex assembly"/>
    <property type="evidence" value="ECO:0007669"/>
    <property type="project" value="UniProtKB-KW"/>
</dbReference>
<gene>
    <name evidence="9" type="primary">ccmC</name>
    <name evidence="11" type="ORF">A8139_18680</name>
</gene>
<dbReference type="GO" id="GO:0005886">
    <property type="term" value="C:plasma membrane"/>
    <property type="evidence" value="ECO:0007669"/>
    <property type="project" value="UniProtKB-SubCell"/>
</dbReference>
<keyword evidence="8 9" id="KW-0472">Membrane</keyword>
<protein>
    <recommendedName>
        <fullName evidence="4 9">Heme exporter protein C</fullName>
    </recommendedName>
    <alternativeName>
        <fullName evidence="9">Cytochrome c-type biogenesis protein</fullName>
    </alternativeName>
</protein>
<feature type="transmembrane region" description="Helical" evidence="9">
    <location>
        <begin position="57"/>
        <end position="85"/>
    </location>
</feature>
<evidence type="ECO:0000256" key="5">
    <source>
        <dbReference type="ARBA" id="ARBA00022692"/>
    </source>
</evidence>
<evidence type="ECO:0000313" key="11">
    <source>
        <dbReference type="EMBL" id="AWY01756.1"/>
    </source>
</evidence>
<keyword evidence="7 9" id="KW-1133">Transmembrane helix</keyword>
<evidence type="ECO:0000256" key="2">
    <source>
        <dbReference type="ARBA" id="ARBA00004141"/>
    </source>
</evidence>
<feature type="transmembrane region" description="Helical" evidence="9">
    <location>
        <begin position="21"/>
        <end position="45"/>
    </location>
</feature>
<evidence type="ECO:0000256" key="3">
    <source>
        <dbReference type="ARBA" id="ARBA00005840"/>
    </source>
</evidence>
<dbReference type="OrthoDB" id="9778550at2"/>
<organism evidence="11 12">
    <name type="scientific">Marinomonas primoryensis</name>
    <dbReference type="NCBI Taxonomy" id="178399"/>
    <lineage>
        <taxon>Bacteria</taxon>
        <taxon>Pseudomonadati</taxon>
        <taxon>Pseudomonadota</taxon>
        <taxon>Gammaproteobacteria</taxon>
        <taxon>Oceanospirillales</taxon>
        <taxon>Oceanospirillaceae</taxon>
        <taxon>Marinomonas</taxon>
    </lineage>
</organism>
<keyword evidence="9" id="KW-0997">Cell inner membrane</keyword>
<feature type="transmembrane region" description="Helical" evidence="9">
    <location>
        <begin position="159"/>
        <end position="181"/>
    </location>
</feature>
<dbReference type="GO" id="GO:0015232">
    <property type="term" value="F:heme transmembrane transporter activity"/>
    <property type="evidence" value="ECO:0007669"/>
    <property type="project" value="InterPro"/>
</dbReference>
<evidence type="ECO:0000313" key="12">
    <source>
        <dbReference type="Proteomes" id="UP000249898"/>
    </source>
</evidence>
<sequence>MRWVWFHKLGSPKYFYFWSKPLALPLFFLGCLCLAVGLVWGLAFAPADYQQGNSFRIIYIHVPVAMLAQSCYFALGVAGFVYLVWQMKIAPIFIQSMAPIGAVMALIALVSGAIWGKPTWGTWWIWDARLASVLVLFLLYMGIIALQNALDDVVLANKATAVVSVVGLINLPIIKYSVVWWNTLHQGATFTLMEKPAMPAAMWIPLLICVVGLYCFVASLVLWRMQSEIMQREHRSSWVKQEVMYNNGF</sequence>
<proteinExistence type="inferred from homology"/>
<dbReference type="PANTHER" id="PTHR30071">
    <property type="entry name" value="HEME EXPORTER PROTEIN C"/>
    <property type="match status" value="1"/>
</dbReference>
<dbReference type="RefSeq" id="WP_112140508.1">
    <property type="nucleotide sequence ID" value="NZ_CP016181.1"/>
</dbReference>
<evidence type="ECO:0000256" key="7">
    <source>
        <dbReference type="ARBA" id="ARBA00022989"/>
    </source>
</evidence>
<evidence type="ECO:0000256" key="1">
    <source>
        <dbReference type="ARBA" id="ARBA00002442"/>
    </source>
</evidence>
<reference evidence="11 12" key="1">
    <citation type="submission" date="2016-06" db="EMBL/GenBank/DDBJ databases">
        <title>The sequenced genome of the ice-adhering bacterium Marinomonas primoryensis, from Antarctica.</title>
        <authorList>
            <person name="Graham L."/>
            <person name="Vance T.D.R."/>
            <person name="Davies P.L."/>
        </authorList>
    </citation>
    <scope>NUCLEOTIDE SEQUENCE [LARGE SCALE GENOMIC DNA]</scope>
    <source>
        <strain evidence="11 12">AceL</strain>
    </source>
</reference>
<dbReference type="AlphaFoldDB" id="A0A2Z4PW08"/>
<feature type="transmembrane region" description="Helical" evidence="9">
    <location>
        <begin position="201"/>
        <end position="223"/>
    </location>
</feature>
<dbReference type="NCBIfam" id="TIGR01191">
    <property type="entry name" value="ccmC"/>
    <property type="match status" value="1"/>
</dbReference>
<dbReference type="EMBL" id="CP016181">
    <property type="protein sequence ID" value="AWY01756.1"/>
    <property type="molecule type" value="Genomic_DNA"/>
</dbReference>
<dbReference type="Pfam" id="PF01578">
    <property type="entry name" value="Cytochrom_C_asm"/>
    <property type="match status" value="1"/>
</dbReference>
<dbReference type="InterPro" id="IPR003557">
    <property type="entry name" value="Cyt_c_biogenesis_CcmC"/>
</dbReference>
<comment type="similarity">
    <text evidence="3 9">Belongs to the CcmC/CycZ/HelC family.</text>
</comment>
<dbReference type="PANTHER" id="PTHR30071:SF1">
    <property type="entry name" value="CYTOCHROME B_B6 PROTEIN-RELATED"/>
    <property type="match status" value="1"/>
</dbReference>
<comment type="function">
    <text evidence="1 9">Required for the export of heme to the periplasm for the biogenesis of c-type cytochromes.</text>
</comment>
<keyword evidence="9" id="KW-0813">Transport</keyword>
<accession>A0A2Z4PW08</accession>
<keyword evidence="6 9" id="KW-0201">Cytochrome c-type biogenesis</keyword>
<feature type="domain" description="Cytochrome c assembly protein" evidence="10">
    <location>
        <begin position="27"/>
        <end position="185"/>
    </location>
</feature>
<evidence type="ECO:0000256" key="4">
    <source>
        <dbReference type="ARBA" id="ARBA00016463"/>
    </source>
</evidence>
<dbReference type="InterPro" id="IPR045062">
    <property type="entry name" value="Cyt_c_biogenesis_CcsA/CcmC"/>
</dbReference>
<comment type="subcellular location">
    <subcellularLocation>
        <location evidence="9">Cell inner membrane</location>
    </subcellularLocation>
    <subcellularLocation>
        <location evidence="2">Membrane</location>
        <topology evidence="2">Multi-pass membrane protein</topology>
    </subcellularLocation>
</comment>
<dbReference type="PRINTS" id="PR01386">
    <property type="entry name" value="CCMCBIOGNSIS"/>
</dbReference>
<keyword evidence="5 9" id="KW-0812">Transmembrane</keyword>
<feature type="transmembrane region" description="Helical" evidence="9">
    <location>
        <begin position="128"/>
        <end position="147"/>
    </location>
</feature>
<evidence type="ECO:0000256" key="6">
    <source>
        <dbReference type="ARBA" id="ARBA00022748"/>
    </source>
</evidence>
<dbReference type="PROSITE" id="PS51257">
    <property type="entry name" value="PROKAR_LIPOPROTEIN"/>
    <property type="match status" value="1"/>
</dbReference>
<evidence type="ECO:0000256" key="8">
    <source>
        <dbReference type="ARBA" id="ARBA00023136"/>
    </source>
</evidence>
<evidence type="ECO:0000259" key="10">
    <source>
        <dbReference type="Pfam" id="PF01578"/>
    </source>
</evidence>
<keyword evidence="9" id="KW-1003">Cell membrane</keyword>
<dbReference type="Proteomes" id="UP000249898">
    <property type="component" value="Chromosome"/>
</dbReference>
<evidence type="ECO:0000256" key="9">
    <source>
        <dbReference type="RuleBase" id="RU364092"/>
    </source>
</evidence>
<dbReference type="InterPro" id="IPR002541">
    <property type="entry name" value="Cyt_c_assembly"/>
</dbReference>
<feature type="transmembrane region" description="Helical" evidence="9">
    <location>
        <begin position="97"/>
        <end position="116"/>
    </location>
</feature>
<name>A0A2Z4PW08_9GAMM</name>
<dbReference type="GO" id="GO:0020037">
    <property type="term" value="F:heme binding"/>
    <property type="evidence" value="ECO:0007669"/>
    <property type="project" value="InterPro"/>
</dbReference>